<evidence type="ECO:0000259" key="1">
    <source>
        <dbReference type="Pfam" id="PF01323"/>
    </source>
</evidence>
<feature type="domain" description="DSBA-like thioredoxin" evidence="1">
    <location>
        <begin position="25"/>
        <end position="198"/>
    </location>
</feature>
<dbReference type="GO" id="GO:0016491">
    <property type="term" value="F:oxidoreductase activity"/>
    <property type="evidence" value="ECO:0007669"/>
    <property type="project" value="InterPro"/>
</dbReference>
<dbReference type="Proteomes" id="UP001165160">
    <property type="component" value="Unassembled WGS sequence"/>
</dbReference>
<organism evidence="2 3">
    <name type="scientific">Triparma verrucosa</name>
    <dbReference type="NCBI Taxonomy" id="1606542"/>
    <lineage>
        <taxon>Eukaryota</taxon>
        <taxon>Sar</taxon>
        <taxon>Stramenopiles</taxon>
        <taxon>Ochrophyta</taxon>
        <taxon>Bolidophyceae</taxon>
        <taxon>Parmales</taxon>
        <taxon>Triparmaceae</taxon>
        <taxon>Triparma</taxon>
    </lineage>
</organism>
<comment type="caution">
    <text evidence="2">The sequence shown here is derived from an EMBL/GenBank/DDBJ whole genome shotgun (WGS) entry which is preliminary data.</text>
</comment>
<gene>
    <name evidence="2" type="ORF">TrVE_jg6751</name>
</gene>
<dbReference type="EMBL" id="BRXX01000129">
    <property type="protein sequence ID" value="GMH92528.1"/>
    <property type="molecule type" value="Genomic_DNA"/>
</dbReference>
<protein>
    <recommendedName>
        <fullName evidence="1">DSBA-like thioredoxin domain-containing protein</fullName>
    </recommendedName>
</protein>
<dbReference type="SUPFAM" id="SSF52833">
    <property type="entry name" value="Thioredoxin-like"/>
    <property type="match status" value="1"/>
</dbReference>
<sequence>MSSLVKKTITVTIVSDVSTSRPVALSIDWEPFFLNRDTGPDGEDLVEHLKKKYGDAAIARFGKPGNPLDVAGSKVGITFNQNRRVINTSKPHQIMEHLKASSVPAEKQDIFMDLLFQKYFEEGVDLSKTPALLGLVESVDGLNRSEIEAMLESNEHSESVMAKDEKYKRGGVSGVPFFFIGGYKFSGAQPPEVFEEIINEMLDES</sequence>
<keyword evidence="3" id="KW-1185">Reference proteome</keyword>
<evidence type="ECO:0000313" key="2">
    <source>
        <dbReference type="EMBL" id="GMH92528.1"/>
    </source>
</evidence>
<reference evidence="3" key="1">
    <citation type="journal article" date="2023" name="Commun. Biol.">
        <title>Genome analysis of Parmales, the sister group of diatoms, reveals the evolutionary specialization of diatoms from phago-mixotrophs to photoautotrophs.</title>
        <authorList>
            <person name="Ban H."/>
            <person name="Sato S."/>
            <person name="Yoshikawa S."/>
            <person name="Yamada K."/>
            <person name="Nakamura Y."/>
            <person name="Ichinomiya M."/>
            <person name="Sato N."/>
            <person name="Blanc-Mathieu R."/>
            <person name="Endo H."/>
            <person name="Kuwata A."/>
            <person name="Ogata H."/>
        </authorList>
    </citation>
    <scope>NUCLEOTIDE SEQUENCE [LARGE SCALE GENOMIC DNA]</scope>
    <source>
        <strain evidence="3">NIES 3699</strain>
    </source>
</reference>
<dbReference type="PANTHER" id="PTHR13887:SF41">
    <property type="entry name" value="THIOREDOXIN SUPERFAMILY PROTEIN"/>
    <property type="match status" value="1"/>
</dbReference>
<accession>A0A9W7BTM2</accession>
<dbReference type="InterPro" id="IPR036249">
    <property type="entry name" value="Thioredoxin-like_sf"/>
</dbReference>
<name>A0A9W7BTM2_9STRA</name>
<dbReference type="InterPro" id="IPR001853">
    <property type="entry name" value="DSBA-like_thioredoxin_dom"/>
</dbReference>
<evidence type="ECO:0000313" key="3">
    <source>
        <dbReference type="Proteomes" id="UP001165160"/>
    </source>
</evidence>
<proteinExistence type="predicted"/>
<dbReference type="Gene3D" id="3.40.30.10">
    <property type="entry name" value="Glutaredoxin"/>
    <property type="match status" value="1"/>
</dbReference>
<dbReference type="Pfam" id="PF01323">
    <property type="entry name" value="DSBA"/>
    <property type="match status" value="1"/>
</dbReference>
<dbReference type="AlphaFoldDB" id="A0A9W7BTM2"/>
<dbReference type="PANTHER" id="PTHR13887">
    <property type="entry name" value="GLUTATHIONE S-TRANSFERASE KAPPA"/>
    <property type="match status" value="1"/>
</dbReference>